<dbReference type="RefSeq" id="WP_224607382.1">
    <property type="nucleotide sequence ID" value="NZ_JAIQXV010000006.1"/>
</dbReference>
<dbReference type="PANTHER" id="PTHR43283">
    <property type="entry name" value="BETA-LACTAMASE-RELATED"/>
    <property type="match status" value="1"/>
</dbReference>
<dbReference type="Gene3D" id="3.40.710.10">
    <property type="entry name" value="DD-peptidase/beta-lactamase superfamily"/>
    <property type="match status" value="1"/>
</dbReference>
<evidence type="ECO:0000256" key="1">
    <source>
        <dbReference type="ARBA" id="ARBA00022801"/>
    </source>
</evidence>
<name>A0ABW1ZSU3_9DEIO</name>
<gene>
    <name evidence="3" type="ORF">ACFP90_25785</name>
</gene>
<sequence>MAPLIPARTHALLAAAVQAPGGPSGAALGVVDRAGQRQTAVLGLAQREPRPEPLPEDSWWDLASLTKPLLTAREVLRAAEEGLLDLDDPLGRHLPDLAWMQDTPLRTRTLRQLLTHTAGLGPWTKLYTWGDAATIRARFLQEPWPVGEAGPVLYSDLGYVLLGRVLERLRGHPLRAFALDPGLAFTPDPARTVATEQCLWRERLLRGETHDENAAALGGVAGHAGLFGTLSGVLGQAEGLLRGGWLSPAAQALALQPQVPERTLAFVHACPGWSGGSLCSPQAVGHTGFTGTGLWVDPGHGLAWVLLTNRVHPTRHSGFDIQGLRRAVGNTLLAGR</sequence>
<dbReference type="EC" id="3.-.-.-" evidence="3"/>
<proteinExistence type="predicted"/>
<dbReference type="SUPFAM" id="SSF56601">
    <property type="entry name" value="beta-lactamase/transpeptidase-like"/>
    <property type="match status" value="1"/>
</dbReference>
<evidence type="ECO:0000313" key="3">
    <source>
        <dbReference type="EMBL" id="MFC6663441.1"/>
    </source>
</evidence>
<accession>A0ABW1ZSU3</accession>
<dbReference type="InterPro" id="IPR050789">
    <property type="entry name" value="Diverse_Enzym_Activities"/>
</dbReference>
<dbReference type="EMBL" id="JBHSWB010000003">
    <property type="protein sequence ID" value="MFC6663441.1"/>
    <property type="molecule type" value="Genomic_DNA"/>
</dbReference>
<evidence type="ECO:0000313" key="4">
    <source>
        <dbReference type="Proteomes" id="UP001596317"/>
    </source>
</evidence>
<comment type="caution">
    <text evidence="3">The sequence shown here is derived from an EMBL/GenBank/DDBJ whole genome shotgun (WGS) entry which is preliminary data.</text>
</comment>
<reference evidence="4" key="1">
    <citation type="journal article" date="2019" name="Int. J. Syst. Evol. Microbiol.">
        <title>The Global Catalogue of Microorganisms (GCM) 10K type strain sequencing project: providing services to taxonomists for standard genome sequencing and annotation.</title>
        <authorList>
            <consortium name="The Broad Institute Genomics Platform"/>
            <consortium name="The Broad Institute Genome Sequencing Center for Infectious Disease"/>
            <person name="Wu L."/>
            <person name="Ma J."/>
        </authorList>
    </citation>
    <scope>NUCLEOTIDE SEQUENCE [LARGE SCALE GENOMIC DNA]</scope>
    <source>
        <strain evidence="4">CCUG 63830</strain>
    </source>
</reference>
<dbReference type="Proteomes" id="UP001596317">
    <property type="component" value="Unassembled WGS sequence"/>
</dbReference>
<feature type="domain" description="Beta-lactamase-related" evidence="2">
    <location>
        <begin position="23"/>
        <end position="317"/>
    </location>
</feature>
<evidence type="ECO:0000259" key="2">
    <source>
        <dbReference type="Pfam" id="PF00144"/>
    </source>
</evidence>
<dbReference type="InterPro" id="IPR001466">
    <property type="entry name" value="Beta-lactam-related"/>
</dbReference>
<keyword evidence="1 3" id="KW-0378">Hydrolase</keyword>
<organism evidence="3 4">
    <name type="scientific">Deinococcus multiflagellatus</name>
    <dbReference type="NCBI Taxonomy" id="1656887"/>
    <lineage>
        <taxon>Bacteria</taxon>
        <taxon>Thermotogati</taxon>
        <taxon>Deinococcota</taxon>
        <taxon>Deinococci</taxon>
        <taxon>Deinococcales</taxon>
        <taxon>Deinococcaceae</taxon>
        <taxon>Deinococcus</taxon>
    </lineage>
</organism>
<dbReference type="Pfam" id="PF00144">
    <property type="entry name" value="Beta-lactamase"/>
    <property type="match status" value="1"/>
</dbReference>
<dbReference type="InterPro" id="IPR012338">
    <property type="entry name" value="Beta-lactam/transpept-like"/>
</dbReference>
<protein>
    <submittedName>
        <fullName evidence="3">Serine hydrolase domain-containing protein</fullName>
        <ecNumber evidence="3">3.-.-.-</ecNumber>
    </submittedName>
</protein>
<keyword evidence="4" id="KW-1185">Reference proteome</keyword>
<dbReference type="GO" id="GO:0016787">
    <property type="term" value="F:hydrolase activity"/>
    <property type="evidence" value="ECO:0007669"/>
    <property type="project" value="UniProtKB-KW"/>
</dbReference>
<dbReference type="PANTHER" id="PTHR43283:SF11">
    <property type="entry name" value="BETA-LACTAMASE-RELATED DOMAIN-CONTAINING PROTEIN"/>
    <property type="match status" value="1"/>
</dbReference>